<protein>
    <submittedName>
        <fullName evidence="5">Transporter substrate-binding domain-containing protein</fullName>
    </submittedName>
</protein>
<proteinExistence type="predicted"/>
<dbReference type="RefSeq" id="WP_165883512.1">
    <property type="nucleotide sequence ID" value="NZ_CP035810.1"/>
</dbReference>
<evidence type="ECO:0000313" key="5">
    <source>
        <dbReference type="EMBL" id="QIN29079.1"/>
    </source>
</evidence>
<evidence type="ECO:0000256" key="3">
    <source>
        <dbReference type="SAM" id="SignalP"/>
    </source>
</evidence>
<dbReference type="Proteomes" id="UP000501518">
    <property type="component" value="Chromosome"/>
</dbReference>
<dbReference type="PANTHER" id="PTHR35936">
    <property type="entry name" value="MEMBRANE-BOUND LYTIC MUREIN TRANSGLYCOSYLASE F"/>
    <property type="match status" value="1"/>
</dbReference>
<gene>
    <name evidence="5" type="ORF">EW640_07190</name>
</gene>
<sequence length="301" mass="32095">MMKKLRTLMATLAVVAVAAGCSQTDGSEGPESTGHGSPPTVETDEEIASRVPDQFKADVPVAVFTDWPPEEYVEGDEFKGWSVEMSTMLADVMGTNFDYKASGFDAIIPGIENGRYELAVASLGVTDERLKTLDFVPLQKEGTSFAWKKGNDEVAVNSIEEACGKSVAVLTGAWEYDLLTKKNPDMCGDDPMDIQQFKDQPSAELAVSSGRVDLVAAGSGKLGYAAQQSGSLEVADFIEDAVYNGIGVKKDSEMGPLLKDSLQAIIDSGEYAELRRSWGAAEQGDLGEAVLITEADPEGSK</sequence>
<dbReference type="InterPro" id="IPR001638">
    <property type="entry name" value="Solute-binding_3/MltF_N"/>
</dbReference>
<keyword evidence="1 3" id="KW-0732">Signal</keyword>
<feature type="chain" id="PRO_5026141662" evidence="3">
    <location>
        <begin position="19"/>
        <end position="301"/>
    </location>
</feature>
<dbReference type="Pfam" id="PF00497">
    <property type="entry name" value="SBP_bac_3"/>
    <property type="match status" value="1"/>
</dbReference>
<feature type="domain" description="Solute-binding protein family 3/N-terminal" evidence="4">
    <location>
        <begin position="58"/>
        <end position="282"/>
    </location>
</feature>
<dbReference type="SMART" id="SM00062">
    <property type="entry name" value="PBPb"/>
    <property type="match status" value="1"/>
</dbReference>
<evidence type="ECO:0000313" key="6">
    <source>
        <dbReference type="Proteomes" id="UP000501518"/>
    </source>
</evidence>
<feature type="signal peptide" evidence="3">
    <location>
        <begin position="1"/>
        <end position="18"/>
    </location>
</feature>
<dbReference type="AlphaFoldDB" id="A0A6G8KWA8"/>
<name>A0A6G8KWA8_9MICO</name>
<dbReference type="KEGG" id="blut:EW640_07190"/>
<dbReference type="PANTHER" id="PTHR35936:SF17">
    <property type="entry name" value="ARGININE-BINDING EXTRACELLULAR PROTEIN ARTP"/>
    <property type="match status" value="1"/>
</dbReference>
<organism evidence="5 6">
    <name type="scientific">Brevibacterium luteolum</name>
    <dbReference type="NCBI Taxonomy" id="199591"/>
    <lineage>
        <taxon>Bacteria</taxon>
        <taxon>Bacillati</taxon>
        <taxon>Actinomycetota</taxon>
        <taxon>Actinomycetes</taxon>
        <taxon>Micrococcales</taxon>
        <taxon>Brevibacteriaceae</taxon>
        <taxon>Brevibacterium</taxon>
    </lineage>
</organism>
<dbReference type="EMBL" id="CP035810">
    <property type="protein sequence ID" value="QIN29079.1"/>
    <property type="molecule type" value="Genomic_DNA"/>
</dbReference>
<feature type="region of interest" description="Disordered" evidence="2">
    <location>
        <begin position="23"/>
        <end position="44"/>
    </location>
</feature>
<accession>A0A6G8KWA8</accession>
<dbReference type="SUPFAM" id="SSF53850">
    <property type="entry name" value="Periplasmic binding protein-like II"/>
    <property type="match status" value="1"/>
</dbReference>
<evidence type="ECO:0000256" key="1">
    <source>
        <dbReference type="ARBA" id="ARBA00022729"/>
    </source>
</evidence>
<dbReference type="PROSITE" id="PS51257">
    <property type="entry name" value="PROKAR_LIPOPROTEIN"/>
    <property type="match status" value="1"/>
</dbReference>
<reference evidence="5 6" key="1">
    <citation type="submission" date="2019-02" db="EMBL/GenBank/DDBJ databases">
        <title>Complete Genome Sequence and Methylome Analysis of Brevibacterium luteolum NEB1784.</title>
        <authorList>
            <person name="Fomenkov A."/>
            <person name="Roberts R.J."/>
        </authorList>
    </citation>
    <scope>NUCLEOTIDE SEQUENCE [LARGE SCALE GENOMIC DNA]</scope>
    <source>
        <strain evidence="5 6">NEB1784</strain>
    </source>
</reference>
<evidence type="ECO:0000259" key="4">
    <source>
        <dbReference type="SMART" id="SM00062"/>
    </source>
</evidence>
<dbReference type="Gene3D" id="3.40.190.10">
    <property type="entry name" value="Periplasmic binding protein-like II"/>
    <property type="match status" value="2"/>
</dbReference>
<evidence type="ECO:0000256" key="2">
    <source>
        <dbReference type="SAM" id="MobiDB-lite"/>
    </source>
</evidence>